<dbReference type="Pfam" id="PF04234">
    <property type="entry name" value="CopC"/>
    <property type="match status" value="1"/>
</dbReference>
<dbReference type="InterPro" id="IPR014755">
    <property type="entry name" value="Cu-Rt/internalin_Ig-like"/>
</dbReference>
<organism evidence="6 7">
    <name type="scientific">Corynebacterium lipophilum</name>
    <dbReference type="NCBI Taxonomy" id="2804918"/>
    <lineage>
        <taxon>Bacteria</taxon>
        <taxon>Bacillati</taxon>
        <taxon>Actinomycetota</taxon>
        <taxon>Actinomycetes</taxon>
        <taxon>Mycobacteriales</taxon>
        <taxon>Corynebacteriaceae</taxon>
        <taxon>Corynebacterium</taxon>
    </lineage>
</organism>
<evidence type="ECO:0000313" key="7">
    <source>
        <dbReference type="Proteomes" id="UP001205920"/>
    </source>
</evidence>
<dbReference type="AlphaFoldDB" id="A0AAW5HV47"/>
<dbReference type="RefSeq" id="WP_070362364.1">
    <property type="nucleotide sequence ID" value="NZ_JAEUWV010000001.1"/>
</dbReference>
<feature type="domain" description="CopC" evidence="5">
    <location>
        <begin position="32"/>
        <end position="131"/>
    </location>
</feature>
<dbReference type="EMBL" id="JAEUWV010000001">
    <property type="protein sequence ID" value="MCO6393596.1"/>
    <property type="molecule type" value="Genomic_DNA"/>
</dbReference>
<keyword evidence="3" id="KW-0812">Transmembrane</keyword>
<evidence type="ECO:0000256" key="1">
    <source>
        <dbReference type="ARBA" id="ARBA00022729"/>
    </source>
</evidence>
<comment type="caution">
    <text evidence="6">The sequence shown here is derived from an EMBL/GenBank/DDBJ whole genome shotgun (WGS) entry which is preliminary data.</text>
</comment>
<dbReference type="InterPro" id="IPR014756">
    <property type="entry name" value="Ig_E-set"/>
</dbReference>
<evidence type="ECO:0000256" key="3">
    <source>
        <dbReference type="SAM" id="Phobius"/>
    </source>
</evidence>
<gene>
    <name evidence="6" type="ORF">JMN37_01165</name>
</gene>
<keyword evidence="7" id="KW-1185">Reference proteome</keyword>
<name>A0AAW5HV47_9CORY</name>
<dbReference type="Gene3D" id="2.60.40.1220">
    <property type="match status" value="1"/>
</dbReference>
<protein>
    <submittedName>
        <fullName evidence="6">Copper resistance protein CopC</fullName>
    </submittedName>
</protein>
<keyword evidence="1 4" id="KW-0732">Signal</keyword>
<dbReference type="SUPFAM" id="SSF81296">
    <property type="entry name" value="E set domains"/>
    <property type="match status" value="1"/>
</dbReference>
<evidence type="ECO:0000313" key="6">
    <source>
        <dbReference type="EMBL" id="MCO6393596.1"/>
    </source>
</evidence>
<evidence type="ECO:0000256" key="4">
    <source>
        <dbReference type="SAM" id="SignalP"/>
    </source>
</evidence>
<sequence>MSKAGQRVQRTAWAILSAVCVASALAGSAEAHDAVIGGDPSNGSVVAEFPKELSLEFSGQPQEGFNTFALSRVSDNEILFTGEPVLDGRFVSLELPEKVRESGDKVPGEYRIGFQIVSSDGHATKGMTTFTYAPEGSQVVDETMEDSVPTGEVSGSSSSSFSWLFVGGLILLLFGAVTALLLRRGSLSKD</sequence>
<dbReference type="GO" id="GO:0005507">
    <property type="term" value="F:copper ion binding"/>
    <property type="evidence" value="ECO:0007669"/>
    <property type="project" value="InterPro"/>
</dbReference>
<feature type="transmembrane region" description="Helical" evidence="3">
    <location>
        <begin position="161"/>
        <end position="182"/>
    </location>
</feature>
<keyword evidence="3" id="KW-0472">Membrane</keyword>
<dbReference type="GO" id="GO:0046688">
    <property type="term" value="P:response to copper ion"/>
    <property type="evidence" value="ECO:0007669"/>
    <property type="project" value="InterPro"/>
</dbReference>
<dbReference type="Proteomes" id="UP001205920">
    <property type="component" value="Unassembled WGS sequence"/>
</dbReference>
<feature type="signal peptide" evidence="4">
    <location>
        <begin position="1"/>
        <end position="31"/>
    </location>
</feature>
<accession>A0AAW5HV47</accession>
<proteinExistence type="predicted"/>
<evidence type="ECO:0000259" key="5">
    <source>
        <dbReference type="Pfam" id="PF04234"/>
    </source>
</evidence>
<dbReference type="InterPro" id="IPR007348">
    <property type="entry name" value="CopC_dom"/>
</dbReference>
<evidence type="ECO:0000256" key="2">
    <source>
        <dbReference type="ARBA" id="ARBA00023008"/>
    </source>
</evidence>
<reference evidence="6 7" key="1">
    <citation type="submission" date="2021-01" db="EMBL/GenBank/DDBJ databases">
        <title>Identification and Characterization of Corynebacterium sp.</title>
        <authorList>
            <person name="Luo Q."/>
            <person name="Qu P."/>
            <person name="Chen Q."/>
        </authorList>
    </citation>
    <scope>NUCLEOTIDE SEQUENCE [LARGE SCALE GENOMIC DNA]</scope>
    <source>
        <strain evidence="6 7">MC-18</strain>
    </source>
</reference>
<feature type="chain" id="PRO_5043408804" evidence="4">
    <location>
        <begin position="32"/>
        <end position="190"/>
    </location>
</feature>
<dbReference type="GO" id="GO:0042597">
    <property type="term" value="C:periplasmic space"/>
    <property type="evidence" value="ECO:0007669"/>
    <property type="project" value="InterPro"/>
</dbReference>
<keyword evidence="3" id="KW-1133">Transmembrane helix</keyword>
<keyword evidence="2" id="KW-0186">Copper</keyword>